<evidence type="ECO:0000313" key="3">
    <source>
        <dbReference type="EMBL" id="MVX62212.1"/>
    </source>
</evidence>
<dbReference type="InterPro" id="IPR055431">
    <property type="entry name" value="RsgI_M"/>
</dbReference>
<gene>
    <name evidence="3" type="ORF">GKZ28_00670</name>
</gene>
<feature type="domain" description="Anti-sigma factor RsgI-like middle" evidence="2">
    <location>
        <begin position="96"/>
        <end position="230"/>
    </location>
</feature>
<dbReference type="EMBL" id="WSRQ01000001">
    <property type="protein sequence ID" value="MVX62212.1"/>
    <property type="molecule type" value="Genomic_DNA"/>
</dbReference>
<evidence type="ECO:0000259" key="2">
    <source>
        <dbReference type="Pfam" id="PF23750"/>
    </source>
</evidence>
<proteinExistence type="predicted"/>
<dbReference type="Proteomes" id="UP000656077">
    <property type="component" value="Unassembled WGS sequence"/>
</dbReference>
<comment type="caution">
    <text evidence="3">The sequence shown here is derived from an EMBL/GenBank/DDBJ whole genome shotgun (WGS) entry which is preliminary data.</text>
</comment>
<evidence type="ECO:0000256" key="1">
    <source>
        <dbReference type="SAM" id="MobiDB-lite"/>
    </source>
</evidence>
<reference evidence="3" key="1">
    <citation type="submission" date="2019-12" db="EMBL/GenBank/DDBJ databases">
        <title>Microbes associate with the intestines of laboratory mice.</title>
        <authorList>
            <person name="Navarre W."/>
            <person name="Wong E."/>
        </authorList>
    </citation>
    <scope>NUCLEOTIDE SEQUENCE</scope>
    <source>
        <strain evidence="3">NM79_F5</strain>
    </source>
</reference>
<feature type="compositionally biased region" description="Basic and acidic residues" evidence="1">
    <location>
        <begin position="303"/>
        <end position="334"/>
    </location>
</feature>
<feature type="compositionally biased region" description="Low complexity" evidence="1">
    <location>
        <begin position="291"/>
        <end position="302"/>
    </location>
</feature>
<dbReference type="RefSeq" id="WP_160357659.1">
    <property type="nucleotide sequence ID" value="NZ_WSRQ01000001.1"/>
</dbReference>
<feature type="region of interest" description="Disordered" evidence="1">
    <location>
        <begin position="261"/>
        <end position="351"/>
    </location>
</feature>
<dbReference type="AlphaFoldDB" id="A0A964W0P3"/>
<organism evidence="3 4">
    <name type="scientific">Clostridium chromiireducens</name>
    <dbReference type="NCBI Taxonomy" id="225345"/>
    <lineage>
        <taxon>Bacteria</taxon>
        <taxon>Bacillati</taxon>
        <taxon>Bacillota</taxon>
        <taxon>Clostridia</taxon>
        <taxon>Eubacteriales</taxon>
        <taxon>Clostridiaceae</taxon>
        <taxon>Clostridium</taxon>
    </lineage>
</organism>
<evidence type="ECO:0000313" key="4">
    <source>
        <dbReference type="Proteomes" id="UP000656077"/>
    </source>
</evidence>
<sequence length="351" mass="38417">MKEILFKKLDDLNIRETNLLLDKNIDLSLDDLTIKRIEKSIRRKTGYYNENNMFKQNINNILGGIIMKRKIALVLAVVAVSSLGGGVYAHAKTTPVAYVSMDINPSVELGVNAFDEVVSAEAYNEDGEKVLEGTNLVNTDVDTAVSTIVSNAVSDGYIKEDGSSAVEITTATDKDGVATKLDKTLKDAVNKTLEENDADATVETDNVALARRDEARELGITPGKLNLIQKLQALDPNIKVEDYKDSSVKDIQKKTKELRVENKGDEVTTEENTNSDVNAETNTSEDVVTQNKANNSSKANENANKEEKKNSEVKDADTKTTNAKDDVAKSEKQNGNDNSNAQNKGNNKDKK</sequence>
<name>A0A964W0P3_9CLOT</name>
<dbReference type="Pfam" id="PF23750">
    <property type="entry name" value="RsgI_M"/>
    <property type="match status" value="1"/>
</dbReference>
<protein>
    <recommendedName>
        <fullName evidence="2">Anti-sigma factor RsgI-like middle domain-containing protein</fullName>
    </recommendedName>
</protein>
<feature type="compositionally biased region" description="Polar residues" evidence="1">
    <location>
        <begin position="335"/>
        <end position="345"/>
    </location>
</feature>
<feature type="compositionally biased region" description="Polar residues" evidence="1">
    <location>
        <begin position="270"/>
        <end position="290"/>
    </location>
</feature>
<accession>A0A964W0P3</accession>